<sequence>MTTKSYLEPQDIGCLISAANNLRDRLLATMLFHLSCRISEALGITVDDIDLNNRTVTIKHLKSRIKLKCPTRWVYFGGCCFFRASRFLEDILAKTEFYILHNNVSPRLLEASGILTLNIFLGNLP</sequence>
<dbReference type="AlphaFoldDB" id="A0AAU8GBH5"/>
<feature type="domain" description="Tyr recombinase" evidence="2">
    <location>
        <begin position="2"/>
        <end position="125"/>
    </location>
</feature>
<dbReference type="Gene3D" id="1.10.443.10">
    <property type="entry name" value="Intergrase catalytic core"/>
    <property type="match status" value="1"/>
</dbReference>
<dbReference type="CDD" id="cd00397">
    <property type="entry name" value="DNA_BRE_C"/>
    <property type="match status" value="1"/>
</dbReference>
<dbReference type="GO" id="GO:0006310">
    <property type="term" value="P:DNA recombination"/>
    <property type="evidence" value="ECO:0007669"/>
    <property type="project" value="UniProtKB-KW"/>
</dbReference>
<dbReference type="EMBL" id="CP159307">
    <property type="protein sequence ID" value="XCH33781.1"/>
    <property type="molecule type" value="Genomic_DNA"/>
</dbReference>
<dbReference type="InterPro" id="IPR011010">
    <property type="entry name" value="DNA_brk_join_enz"/>
</dbReference>
<dbReference type="GO" id="GO:0015074">
    <property type="term" value="P:DNA integration"/>
    <property type="evidence" value="ECO:0007669"/>
    <property type="project" value="InterPro"/>
</dbReference>
<organism evidence="3">
    <name type="scientific">Dehalogenimonas sp. 4OHTPN</name>
    <dbReference type="NCBI Taxonomy" id="3166643"/>
    <lineage>
        <taxon>Bacteria</taxon>
        <taxon>Bacillati</taxon>
        <taxon>Chloroflexota</taxon>
        <taxon>Dehalococcoidia</taxon>
        <taxon>Dehalococcoidales</taxon>
        <taxon>Dehalococcoidaceae</taxon>
        <taxon>Dehalogenimonas</taxon>
    </lineage>
</organism>
<dbReference type="Pfam" id="PF00589">
    <property type="entry name" value="Phage_integrase"/>
    <property type="match status" value="1"/>
</dbReference>
<evidence type="ECO:0000259" key="2">
    <source>
        <dbReference type="PROSITE" id="PS51898"/>
    </source>
</evidence>
<name>A0AAU8GBH5_9CHLR</name>
<evidence type="ECO:0000256" key="1">
    <source>
        <dbReference type="ARBA" id="ARBA00023172"/>
    </source>
</evidence>
<protein>
    <submittedName>
        <fullName evidence="3">Site-specific integrase</fullName>
    </submittedName>
</protein>
<dbReference type="InterPro" id="IPR002104">
    <property type="entry name" value="Integrase_catalytic"/>
</dbReference>
<dbReference type="GO" id="GO:0003677">
    <property type="term" value="F:DNA binding"/>
    <property type="evidence" value="ECO:0007669"/>
    <property type="project" value="InterPro"/>
</dbReference>
<dbReference type="SUPFAM" id="SSF56349">
    <property type="entry name" value="DNA breaking-rejoining enzymes"/>
    <property type="match status" value="1"/>
</dbReference>
<reference evidence="3" key="1">
    <citation type="submission" date="2024-06" db="EMBL/GenBank/DDBJ databases">
        <title>A Novel Isolate, Dehalogenimonas sp. Strain 4OHTPN, Dechlorinates Aromatic 4 Hydroxy chlorothalonil by a Novel Reductive Dehalogenase.</title>
        <authorList>
            <person name="Liu G."/>
        </authorList>
    </citation>
    <scope>NUCLEOTIDE SEQUENCE</scope>
    <source>
        <strain evidence="3">4OHTPN</strain>
    </source>
</reference>
<proteinExistence type="predicted"/>
<gene>
    <name evidence="3" type="ORF">ABV300_02585</name>
</gene>
<dbReference type="PROSITE" id="PS51898">
    <property type="entry name" value="TYR_RECOMBINASE"/>
    <property type="match status" value="1"/>
</dbReference>
<keyword evidence="1" id="KW-0233">DNA recombination</keyword>
<dbReference type="InterPro" id="IPR013762">
    <property type="entry name" value="Integrase-like_cat_sf"/>
</dbReference>
<evidence type="ECO:0000313" key="3">
    <source>
        <dbReference type="EMBL" id="XCH33781.1"/>
    </source>
</evidence>
<dbReference type="RefSeq" id="WP_353714990.1">
    <property type="nucleotide sequence ID" value="NZ_CP159307.1"/>
</dbReference>
<accession>A0AAU8GBH5</accession>